<dbReference type="eggNOG" id="COG4227">
    <property type="taxonomic scope" value="Bacteria"/>
</dbReference>
<dbReference type="InterPro" id="IPR010359">
    <property type="entry name" value="IrrE_HExxH"/>
</dbReference>
<keyword evidence="4" id="KW-1185">Reference proteome</keyword>
<dbReference type="Proteomes" id="UP000001203">
    <property type="component" value="Chromosome linear"/>
</dbReference>
<dbReference type="Pfam" id="PF08401">
    <property type="entry name" value="ArdcN"/>
    <property type="match status" value="1"/>
</dbReference>
<organism evidence="3 4">
    <name type="scientific">Crocosphaera subtropica (strain ATCC 51142 / BH68)</name>
    <name type="common">Cyanothece sp. (strain ATCC 51142)</name>
    <dbReference type="NCBI Taxonomy" id="43989"/>
    <lineage>
        <taxon>Bacteria</taxon>
        <taxon>Bacillati</taxon>
        <taxon>Cyanobacteriota</taxon>
        <taxon>Cyanophyceae</taxon>
        <taxon>Oscillatoriophycideae</taxon>
        <taxon>Chroococcales</taxon>
        <taxon>Aphanothecaceae</taxon>
        <taxon>Crocosphaera</taxon>
        <taxon>Crocosphaera subtropica</taxon>
    </lineage>
</organism>
<feature type="domain" description="N-terminal" evidence="2">
    <location>
        <begin position="15"/>
        <end position="119"/>
    </location>
</feature>
<name>B1X1V4_CROS5</name>
<evidence type="ECO:0000313" key="4">
    <source>
        <dbReference type="Proteomes" id="UP000001203"/>
    </source>
</evidence>
<gene>
    <name evidence="3" type="ordered locus">cce_4767</name>
</gene>
<evidence type="ECO:0000259" key="1">
    <source>
        <dbReference type="Pfam" id="PF06114"/>
    </source>
</evidence>
<evidence type="ECO:0000259" key="2">
    <source>
        <dbReference type="Pfam" id="PF08401"/>
    </source>
</evidence>
<protein>
    <submittedName>
        <fullName evidence="3">Uncharacterized protein</fullName>
    </submittedName>
</protein>
<dbReference type="Pfam" id="PF06114">
    <property type="entry name" value="Peptidase_M78"/>
    <property type="match status" value="1"/>
</dbReference>
<sequence>MKNMTATQTKQSKTSKAMELLEEGISNLLQSGDWRQYLQVQSQFHNYSFNNIVLIVLQYPKASRVAGYRKWQELGRQVKKGSKAIKILAPLTKKIEKENDNGEKQKINALVGFRTVNVFDVSQTEGEELPAISSSVLNGDDQGLLERLKAFSLDNKVPVKFEGILGGANGCCRYDTTTGNPIEITVDPLLPPLHQAKTLAHEIAHSLLHSRKQYDSHIPRSMAELEAESTAFLILKHFGLDSGDYSFPYVACWQEGEDAIANLRQAGTRLQKAANQVIDWVESHSNSD</sequence>
<dbReference type="STRING" id="43989.cce_4767"/>
<dbReference type="KEGG" id="cyt:cce_4767"/>
<dbReference type="GO" id="GO:0003697">
    <property type="term" value="F:single-stranded DNA binding"/>
    <property type="evidence" value="ECO:0007669"/>
    <property type="project" value="InterPro"/>
</dbReference>
<dbReference type="AlphaFoldDB" id="B1X1V4"/>
<accession>B1X1V4</accession>
<evidence type="ECO:0000313" key="3">
    <source>
        <dbReference type="EMBL" id="ACB54115.1"/>
    </source>
</evidence>
<dbReference type="EMBL" id="CP000807">
    <property type="protein sequence ID" value="ACB54115.1"/>
    <property type="molecule type" value="Genomic_DNA"/>
</dbReference>
<dbReference type="InterPro" id="IPR013610">
    <property type="entry name" value="ArdC_N"/>
</dbReference>
<proteinExistence type="predicted"/>
<reference evidence="3 4" key="1">
    <citation type="journal article" date="2008" name="Proc. Natl. Acad. Sci. U.S.A.">
        <title>The genome of Cyanothece 51142, a unicellular diazotrophic cyanobacterium important in the marine nitrogen cycle.</title>
        <authorList>
            <person name="Welsh E.A."/>
            <person name="Liberton M."/>
            <person name="Stoeckel J."/>
            <person name="Loh T."/>
            <person name="Elvitigala T."/>
            <person name="Wang C."/>
            <person name="Wollam A."/>
            <person name="Fulton R.S."/>
            <person name="Clifton S.W."/>
            <person name="Jacobs J.M."/>
            <person name="Aurora R."/>
            <person name="Ghosh B.K."/>
            <person name="Sherman L.A."/>
            <person name="Smith R.D."/>
            <person name="Wilson R.K."/>
            <person name="Pakrasi H.B."/>
        </authorList>
    </citation>
    <scope>NUCLEOTIDE SEQUENCE [LARGE SCALE GENOMIC DNA]</scope>
    <source>
        <strain evidence="4">ATCC 51142 / BH68</strain>
    </source>
</reference>
<feature type="domain" description="IrrE N-terminal-like" evidence="1">
    <location>
        <begin position="183"/>
        <end position="232"/>
    </location>
</feature>
<dbReference type="HOGENOM" id="CLU_012069_0_2_3"/>